<reference evidence="10 11" key="1">
    <citation type="submission" date="2016-11" db="EMBL/GenBank/DDBJ databases">
        <title>Interaction between Lactobacillus species and yeast in water kefir.</title>
        <authorList>
            <person name="Behr J."/>
            <person name="Xu D."/>
            <person name="Vogel R.F."/>
        </authorList>
    </citation>
    <scope>NUCLEOTIDE SEQUENCE [LARGE SCALE GENOMIC DNA]</scope>
    <source>
        <strain evidence="10 11">TMW 1.1827</strain>
    </source>
</reference>
<keyword evidence="11" id="KW-1185">Reference proteome</keyword>
<dbReference type="GO" id="GO:0005737">
    <property type="term" value="C:cytoplasm"/>
    <property type="evidence" value="ECO:0007669"/>
    <property type="project" value="UniProtKB-SubCell"/>
</dbReference>
<name>A0A3S6QTW9_9LACO</name>
<evidence type="ECO:0000256" key="6">
    <source>
        <dbReference type="HAMAP-Rule" id="MF_00600"/>
    </source>
</evidence>
<evidence type="ECO:0000256" key="3">
    <source>
        <dbReference type="ARBA" id="ARBA00022840"/>
    </source>
</evidence>
<keyword evidence="2 6" id="KW-0547">Nucleotide-binding</keyword>
<dbReference type="RefSeq" id="WP_057886437.1">
    <property type="nucleotide sequence ID" value="NZ_CP018180.1"/>
</dbReference>
<dbReference type="Gene3D" id="1.10.560.10">
    <property type="entry name" value="GroEL-like equatorial domain"/>
    <property type="match status" value="1"/>
</dbReference>
<evidence type="ECO:0000256" key="1">
    <source>
        <dbReference type="ARBA" id="ARBA00006607"/>
    </source>
</evidence>
<keyword evidence="5 6" id="KW-0413">Isomerase</keyword>
<keyword evidence="6" id="KW-0963">Cytoplasm</keyword>
<keyword evidence="4 6" id="KW-0143">Chaperone</keyword>
<dbReference type="GO" id="GO:0051082">
    <property type="term" value="F:unfolded protein binding"/>
    <property type="evidence" value="ECO:0007669"/>
    <property type="project" value="UniProtKB-UniRule"/>
</dbReference>
<gene>
    <name evidence="6" type="primary">groEL</name>
    <name evidence="6" type="synonym">groL</name>
    <name evidence="10" type="ORF">BSQ50_02430</name>
</gene>
<dbReference type="NCBIfam" id="TIGR02348">
    <property type="entry name" value="GroEL"/>
    <property type="match status" value="1"/>
</dbReference>
<evidence type="ECO:0000313" key="10">
    <source>
        <dbReference type="EMBL" id="AUJ31513.1"/>
    </source>
</evidence>
<comment type="similarity">
    <text evidence="1 6 7">Belongs to the chaperonin (HSP60) family.</text>
</comment>
<proteinExistence type="inferred from homology"/>
<dbReference type="FunFam" id="3.50.7.10:FF:000001">
    <property type="entry name" value="60 kDa chaperonin"/>
    <property type="match status" value="1"/>
</dbReference>
<dbReference type="NCBIfam" id="NF009488">
    <property type="entry name" value="PRK12850.1"/>
    <property type="match status" value="1"/>
</dbReference>
<comment type="subcellular location">
    <subcellularLocation>
        <location evidence="6">Cytoplasm</location>
    </subcellularLocation>
</comment>
<dbReference type="KEGG" id="lng:BSQ50_02430"/>
<evidence type="ECO:0000256" key="4">
    <source>
        <dbReference type="ARBA" id="ARBA00023186"/>
    </source>
</evidence>
<dbReference type="InterPro" id="IPR018370">
    <property type="entry name" value="Chaperonin_Cpn60_CS"/>
</dbReference>
<dbReference type="GeneID" id="78522227"/>
<dbReference type="InterPro" id="IPR027410">
    <property type="entry name" value="TCP-1-like_intermed_sf"/>
</dbReference>
<dbReference type="NCBIfam" id="NF009489">
    <property type="entry name" value="PRK12851.1"/>
    <property type="match status" value="1"/>
</dbReference>
<evidence type="ECO:0000256" key="7">
    <source>
        <dbReference type="RuleBase" id="RU000418"/>
    </source>
</evidence>
<dbReference type="NCBIfam" id="NF000592">
    <property type="entry name" value="PRK00013.1"/>
    <property type="match status" value="1"/>
</dbReference>
<dbReference type="GO" id="GO:0140662">
    <property type="term" value="F:ATP-dependent protein folding chaperone"/>
    <property type="evidence" value="ECO:0007669"/>
    <property type="project" value="InterPro"/>
</dbReference>
<feature type="binding site" evidence="6">
    <location>
        <begin position="476"/>
        <end position="478"/>
    </location>
    <ligand>
        <name>ATP</name>
        <dbReference type="ChEBI" id="CHEBI:30616"/>
    </ligand>
</feature>
<keyword evidence="3 6" id="KW-0067">ATP-binding</keyword>
<dbReference type="Gene3D" id="3.50.7.10">
    <property type="entry name" value="GroEL"/>
    <property type="match status" value="1"/>
</dbReference>
<comment type="caution">
    <text evidence="6">Lacks conserved residue(s) required for the propagation of feature annotation.</text>
</comment>
<dbReference type="InterPro" id="IPR001844">
    <property type="entry name" value="Cpn60/GroEL"/>
</dbReference>
<comment type="subunit">
    <text evidence="6 8">Forms a cylinder of 14 subunits composed of two heptameric rings stacked back-to-back. Interacts with the co-chaperonin GroES.</text>
</comment>
<dbReference type="HAMAP" id="MF_00600">
    <property type="entry name" value="CH60"/>
    <property type="match status" value="1"/>
</dbReference>
<dbReference type="InterPro" id="IPR002423">
    <property type="entry name" value="Cpn60/GroEL/TCP-1"/>
</dbReference>
<evidence type="ECO:0000256" key="5">
    <source>
        <dbReference type="ARBA" id="ARBA00023235"/>
    </source>
</evidence>
<dbReference type="InterPro" id="IPR027413">
    <property type="entry name" value="GROEL-like_equatorial_sf"/>
</dbReference>
<dbReference type="CDD" id="cd03344">
    <property type="entry name" value="GroEL"/>
    <property type="match status" value="1"/>
</dbReference>
<dbReference type="Proteomes" id="UP000324497">
    <property type="component" value="Chromosome"/>
</dbReference>
<dbReference type="PANTHER" id="PTHR45633">
    <property type="entry name" value="60 KDA HEAT SHOCK PROTEIN, MITOCHONDRIAL"/>
    <property type="match status" value="1"/>
</dbReference>
<feature type="binding site" evidence="6">
    <location>
        <position position="413"/>
    </location>
    <ligand>
        <name>ATP</name>
        <dbReference type="ChEBI" id="CHEBI:30616"/>
    </ligand>
</feature>
<comment type="function">
    <text evidence="6 8">Together with its co-chaperonin GroES, plays an essential role in assisting protein folding. The GroEL-GroES system forms a nano-cage that allows encapsulation of the non-native substrate proteins and provides a physical environment optimized to promote and accelerate protein folding.</text>
</comment>
<dbReference type="SUPFAM" id="SSF48592">
    <property type="entry name" value="GroEL equatorial domain-like"/>
    <property type="match status" value="2"/>
</dbReference>
<feature type="binding site" evidence="6">
    <location>
        <position position="492"/>
    </location>
    <ligand>
        <name>ATP</name>
        <dbReference type="ChEBI" id="CHEBI:30616"/>
    </ligand>
</feature>
<sequence length="541" mass="57271">MAKEVKFSEDARTKLLAGVDKLANTVKSTLGPKGRNVVLEQSYGSPTITNDGVTIAKAVELADHFENMGAKLVSEVASKTNDVAGDGTTTATVLAQAIVTEGMKNVTAGANPVGIRRGIELATKKAVDALREMSHKVESKSDIAQIASISSANEEVGKLIADAMEKVGNDGVITIEESKGIDTSLDVVEGMQFDRGYLSQYMVTDNDKMEADLDNPYVLITDKKISNIQEVLNLLQSIVEQGRPLLIIADDVDGEALPTLVLNKIRGTFNVVAVKAPGFGDRRKEMLQDIATLTGATVITDDLGLQLKDTKIDQLGSAGKITITKEKTTIVEGAGDKAQIAERVQTIKKQIAETTSDFDREKLQERLAKLAGGVAVVKVGAATETELKERKYRIEDALNATRAAVQEGFVAGGGTALINVIKDVASLKESGDVQTGINIVKRALEEPVRQIAENAGLEGSVIVEKLKSEKPGVGYNAAEDKWEDMVDAGIVDPTKVTRSALQNAASVSALLLTTEAVVAEKPEPKAAPAAPAPGPNMGGMM</sequence>
<dbReference type="Pfam" id="PF00118">
    <property type="entry name" value="Cpn60_TCP1"/>
    <property type="match status" value="1"/>
</dbReference>
<feature type="binding site" evidence="6">
    <location>
        <begin position="86"/>
        <end position="90"/>
    </location>
    <ligand>
        <name>ATP</name>
        <dbReference type="ChEBI" id="CHEBI:30616"/>
    </ligand>
</feature>
<dbReference type="PROSITE" id="PS00296">
    <property type="entry name" value="CHAPERONINS_CPN60"/>
    <property type="match status" value="1"/>
</dbReference>
<protein>
    <recommendedName>
        <fullName evidence="6">Chaperonin GroEL</fullName>
        <ecNumber evidence="6">5.6.1.7</ecNumber>
    </recommendedName>
    <alternativeName>
        <fullName evidence="6">60 kDa chaperonin</fullName>
    </alternativeName>
    <alternativeName>
        <fullName evidence="6">Chaperonin-60</fullName>
        <shortName evidence="6">Cpn60</shortName>
    </alternativeName>
</protein>
<feature type="region of interest" description="Disordered" evidence="9">
    <location>
        <begin position="522"/>
        <end position="541"/>
    </location>
</feature>
<evidence type="ECO:0000256" key="2">
    <source>
        <dbReference type="ARBA" id="ARBA00022741"/>
    </source>
</evidence>
<evidence type="ECO:0000256" key="8">
    <source>
        <dbReference type="RuleBase" id="RU000419"/>
    </source>
</evidence>
<dbReference type="AlphaFoldDB" id="A0A3S6QTW9"/>
<organism evidence="10 11">
    <name type="scientific">Liquorilactobacillus nagelii</name>
    <dbReference type="NCBI Taxonomy" id="82688"/>
    <lineage>
        <taxon>Bacteria</taxon>
        <taxon>Bacillati</taxon>
        <taxon>Bacillota</taxon>
        <taxon>Bacilli</taxon>
        <taxon>Lactobacillales</taxon>
        <taxon>Lactobacillaceae</taxon>
        <taxon>Liquorilactobacillus</taxon>
    </lineage>
</organism>
<dbReference type="SUPFAM" id="SSF52029">
    <property type="entry name" value="GroEL apical domain-like"/>
    <property type="match status" value="1"/>
</dbReference>
<evidence type="ECO:0000313" key="11">
    <source>
        <dbReference type="Proteomes" id="UP000324497"/>
    </source>
</evidence>
<dbReference type="GO" id="GO:0005524">
    <property type="term" value="F:ATP binding"/>
    <property type="evidence" value="ECO:0007669"/>
    <property type="project" value="UniProtKB-UniRule"/>
</dbReference>
<dbReference type="EMBL" id="CP018180">
    <property type="protein sequence ID" value="AUJ31513.1"/>
    <property type="molecule type" value="Genomic_DNA"/>
</dbReference>
<dbReference type="GO" id="GO:0016853">
    <property type="term" value="F:isomerase activity"/>
    <property type="evidence" value="ECO:0007669"/>
    <property type="project" value="UniProtKB-KW"/>
</dbReference>
<dbReference type="NCBIfam" id="NF009487">
    <property type="entry name" value="PRK12849.1"/>
    <property type="match status" value="1"/>
</dbReference>
<dbReference type="Gene3D" id="3.30.260.10">
    <property type="entry name" value="TCP-1-like chaperonin intermediate domain"/>
    <property type="match status" value="1"/>
</dbReference>
<dbReference type="EC" id="5.6.1.7" evidence="6"/>
<feature type="binding site" evidence="6">
    <location>
        <begin position="29"/>
        <end position="32"/>
    </location>
    <ligand>
        <name>ATP</name>
        <dbReference type="ChEBI" id="CHEBI:30616"/>
    </ligand>
</feature>
<evidence type="ECO:0000256" key="9">
    <source>
        <dbReference type="SAM" id="MobiDB-lite"/>
    </source>
</evidence>
<dbReference type="InterPro" id="IPR027409">
    <property type="entry name" value="GroEL-like_apical_dom_sf"/>
</dbReference>
<dbReference type="GO" id="GO:0042026">
    <property type="term" value="P:protein refolding"/>
    <property type="evidence" value="ECO:0007669"/>
    <property type="project" value="UniProtKB-UniRule"/>
</dbReference>
<accession>A0A3S6QTW9</accession>
<dbReference type="PRINTS" id="PR00298">
    <property type="entry name" value="CHAPERONIN60"/>
</dbReference>